<keyword evidence="2" id="KW-0472">Membrane</keyword>
<dbReference type="RefSeq" id="YP_009268779.1">
    <property type="nucleotide sequence ID" value="NC_030656.1"/>
</dbReference>
<evidence type="ECO:0000313" key="4">
    <source>
        <dbReference type="Proteomes" id="UP000203626"/>
    </source>
</evidence>
<dbReference type="Proteomes" id="UP000203626">
    <property type="component" value="Segment"/>
</dbReference>
<sequence>MGGGITLPERTPPPPVPTGESKLKVTDVLMAIPNLKIGDFLRIGNKENSPNVTAMLPEFALHDVGIGTLSEITRIKYNASNQFCCSSFKNKYYWLLPDKSISLNYKDNAVLYTCDPDTFDKGNCDMFLFNLCKTTTDNSDLCSQWIVESFNRHELPSRISITSFDKLKKMLIDSCSKDATTQLCKSWLQALRNHRSEANDLLVDQILLSQSVDFKQKYMKCSFPSIETEEKALKINEPRECWDPECAQGEIHYMLTKNFNNLGLCQLTRCNISINQLSMDDNSKLRMACKTNSENFSSAPVNQAEVIYKNVQDSFSINFELMIVMFFLIICITIVMF</sequence>
<dbReference type="EMBL" id="KU980965">
    <property type="protein sequence ID" value="ANS71148.1"/>
    <property type="molecule type" value="Genomic_DNA"/>
</dbReference>
<proteinExistence type="predicted"/>
<evidence type="ECO:0000256" key="2">
    <source>
        <dbReference type="SAM" id="Phobius"/>
    </source>
</evidence>
<protein>
    <submittedName>
        <fullName evidence="3">Entry/fusion complex component myristylprotein</fullName>
    </submittedName>
</protein>
<organism evidence="3 4">
    <name type="scientific">Pteropox virus</name>
    <dbReference type="NCBI Taxonomy" id="1873698"/>
    <lineage>
        <taxon>Viruses</taxon>
        <taxon>Varidnaviria</taxon>
        <taxon>Bamfordvirae</taxon>
        <taxon>Nucleocytoviricota</taxon>
        <taxon>Pokkesviricetes</taxon>
        <taxon>Chitovirales</taxon>
        <taxon>Poxviridae</taxon>
        <taxon>Chordopoxvirinae</taxon>
        <taxon>Pteropopoxvirus</taxon>
        <taxon>Pteropopoxvirus pteropox</taxon>
    </lineage>
</organism>
<evidence type="ECO:0000313" key="3">
    <source>
        <dbReference type="EMBL" id="ANS71148.1"/>
    </source>
</evidence>
<accession>A0A1B1MRD8</accession>
<feature type="region of interest" description="Disordered" evidence="1">
    <location>
        <begin position="1"/>
        <end position="20"/>
    </location>
</feature>
<dbReference type="OrthoDB" id="9778at10239"/>
<dbReference type="Pfam" id="PF03003">
    <property type="entry name" value="Pox_G9-A16"/>
    <property type="match status" value="1"/>
</dbReference>
<feature type="transmembrane region" description="Helical" evidence="2">
    <location>
        <begin position="315"/>
        <end position="336"/>
    </location>
</feature>
<reference evidence="3 4" key="1">
    <citation type="journal article" date="2016" name="J. Gen. Virol.">
        <title>Genomic characterization of a novel poxvirus from a flying fox: evidence for a new genus?</title>
        <authorList>
            <person name="O'Dea M.A."/>
            <person name="Tu S.L."/>
            <person name="Pang S."/>
            <person name="De Ridder T."/>
            <person name="Jackson B."/>
            <person name="Upton C."/>
        </authorList>
    </citation>
    <scope>NUCLEOTIDE SEQUENCE [LARGE SCALE GENOMIC DNA]</scope>
    <source>
        <strain evidence="3 4">Australia</strain>
    </source>
</reference>
<keyword evidence="2" id="KW-0812">Transmembrane</keyword>
<dbReference type="KEGG" id="vg:28340391"/>
<name>A0A1B1MRD8_9POXV</name>
<evidence type="ECO:0000256" key="1">
    <source>
        <dbReference type="SAM" id="MobiDB-lite"/>
    </source>
</evidence>
<gene>
    <name evidence="3" type="ORF">PTPV-Aus-064</name>
</gene>
<dbReference type="InterPro" id="IPR004251">
    <property type="entry name" value="Pox_virus_G9/A16"/>
</dbReference>
<keyword evidence="2" id="KW-1133">Transmembrane helix</keyword>
<keyword evidence="4" id="KW-1185">Reference proteome</keyword>
<dbReference type="GeneID" id="28340391"/>